<comment type="caution">
    <text evidence="1">The sequence shown here is derived from an EMBL/GenBank/DDBJ whole genome shotgun (WGS) entry which is preliminary data.</text>
</comment>
<dbReference type="RefSeq" id="WP_048464685.1">
    <property type="nucleotide sequence ID" value="NZ_LABX01000113.1"/>
</dbReference>
<gene>
    <name evidence="1" type="ORF">VP06_15590</name>
</gene>
<evidence type="ECO:0000313" key="2">
    <source>
        <dbReference type="Proteomes" id="UP000035929"/>
    </source>
</evidence>
<dbReference type="EMBL" id="LABX01000113">
    <property type="protein sequence ID" value="KMO33876.1"/>
    <property type="molecule type" value="Genomic_DNA"/>
</dbReference>
<dbReference type="AlphaFoldDB" id="A0A0J6V4Q2"/>
<reference evidence="1 2" key="1">
    <citation type="submission" date="2015-03" db="EMBL/GenBank/DDBJ databases">
        <title>Genome sequencing of Methylobacterium aquaticum DSM16371 type strain.</title>
        <authorList>
            <person name="Chaudhry V."/>
            <person name="Patil P.B."/>
        </authorList>
    </citation>
    <scope>NUCLEOTIDE SEQUENCE [LARGE SCALE GENOMIC DNA]</scope>
    <source>
        <strain evidence="1 2">DSM 16371</strain>
    </source>
</reference>
<evidence type="ECO:0000313" key="1">
    <source>
        <dbReference type="EMBL" id="KMO33876.1"/>
    </source>
</evidence>
<dbReference type="PATRIC" id="fig|270351.6.peg.568"/>
<accession>A0A0J6V4Q2</accession>
<protein>
    <submittedName>
        <fullName evidence="1">Uncharacterized protein</fullName>
    </submittedName>
</protein>
<dbReference type="PROSITE" id="PS51318">
    <property type="entry name" value="TAT"/>
    <property type="match status" value="1"/>
</dbReference>
<proteinExistence type="predicted"/>
<name>A0A0J6V4Q2_9HYPH</name>
<dbReference type="OrthoDB" id="9948336at2"/>
<dbReference type="InterPro" id="IPR006311">
    <property type="entry name" value="TAT_signal"/>
</dbReference>
<organism evidence="1 2">
    <name type="scientific">Methylobacterium aquaticum</name>
    <dbReference type="NCBI Taxonomy" id="270351"/>
    <lineage>
        <taxon>Bacteria</taxon>
        <taxon>Pseudomonadati</taxon>
        <taxon>Pseudomonadota</taxon>
        <taxon>Alphaproteobacteria</taxon>
        <taxon>Hyphomicrobiales</taxon>
        <taxon>Methylobacteriaceae</taxon>
        <taxon>Methylobacterium</taxon>
    </lineage>
</organism>
<sequence length="164" mass="17494">MAERRTSRRAILAGLAASTVPAGIGLANPGSGAVASPDAALLAIAPALLPLLERAEAMGPQIACLYEEADEARQGVGVLINYAAAQVAFNEASDRNGYGRLWQERADILDRAEEIILPFLLEPPQTLDGLLLKARFAAAMDFDWVVQDDVAKLIAQRWGVEVSL</sequence>
<dbReference type="Proteomes" id="UP000035929">
    <property type="component" value="Unassembled WGS sequence"/>
</dbReference>